<dbReference type="Proteomes" id="UP000824120">
    <property type="component" value="Chromosome 10"/>
</dbReference>
<evidence type="ECO:0000313" key="2">
    <source>
        <dbReference type="Proteomes" id="UP000824120"/>
    </source>
</evidence>
<reference evidence="1 2" key="1">
    <citation type="submission" date="2020-09" db="EMBL/GenBank/DDBJ databases">
        <title>De no assembly of potato wild relative species, Solanum commersonii.</title>
        <authorList>
            <person name="Cho K."/>
        </authorList>
    </citation>
    <scope>NUCLEOTIDE SEQUENCE [LARGE SCALE GENOMIC DNA]</scope>
    <source>
        <strain evidence="1">LZ3.2</strain>
        <tissue evidence="1">Leaf</tissue>
    </source>
</reference>
<organism evidence="1 2">
    <name type="scientific">Solanum commersonii</name>
    <name type="common">Commerson's wild potato</name>
    <name type="synonym">Commerson's nightshade</name>
    <dbReference type="NCBI Taxonomy" id="4109"/>
    <lineage>
        <taxon>Eukaryota</taxon>
        <taxon>Viridiplantae</taxon>
        <taxon>Streptophyta</taxon>
        <taxon>Embryophyta</taxon>
        <taxon>Tracheophyta</taxon>
        <taxon>Spermatophyta</taxon>
        <taxon>Magnoliopsida</taxon>
        <taxon>eudicotyledons</taxon>
        <taxon>Gunneridae</taxon>
        <taxon>Pentapetalae</taxon>
        <taxon>asterids</taxon>
        <taxon>lamiids</taxon>
        <taxon>Solanales</taxon>
        <taxon>Solanaceae</taxon>
        <taxon>Solanoideae</taxon>
        <taxon>Solaneae</taxon>
        <taxon>Solanum</taxon>
    </lineage>
</organism>
<proteinExistence type="predicted"/>
<evidence type="ECO:0000313" key="1">
    <source>
        <dbReference type="EMBL" id="KAG5580994.1"/>
    </source>
</evidence>
<keyword evidence="2" id="KW-1185">Reference proteome</keyword>
<protein>
    <submittedName>
        <fullName evidence="1">Uncharacterized protein</fullName>
    </submittedName>
</protein>
<accession>A0A9J5WYZ7</accession>
<sequence>MEKTKPPFQNPDWTFLIQPAQLPMGISHSYKLRIAQTQWRWKENSKIFPKFVQLARCYNISPLETFILE</sequence>
<comment type="caution">
    <text evidence="1">The sequence shown here is derived from an EMBL/GenBank/DDBJ whole genome shotgun (WGS) entry which is preliminary data.</text>
</comment>
<name>A0A9J5WYZ7_SOLCO</name>
<dbReference type="EMBL" id="JACXVP010000010">
    <property type="protein sequence ID" value="KAG5580994.1"/>
    <property type="molecule type" value="Genomic_DNA"/>
</dbReference>
<dbReference type="AlphaFoldDB" id="A0A9J5WYZ7"/>
<gene>
    <name evidence="1" type="ORF">H5410_051621</name>
</gene>